<evidence type="ECO:0000313" key="6">
    <source>
        <dbReference type="Proteomes" id="UP000396862"/>
    </source>
</evidence>
<dbReference type="InterPro" id="IPR013783">
    <property type="entry name" value="Ig-like_fold"/>
</dbReference>
<gene>
    <name evidence="4" type="ORF">CLV93_11432</name>
    <name evidence="3" type="ORF">JCM18694_23560</name>
</gene>
<dbReference type="Gene3D" id="2.120.10.80">
    <property type="entry name" value="Kelch-type beta propeller"/>
    <property type="match status" value="2"/>
</dbReference>
<dbReference type="Proteomes" id="UP000396862">
    <property type="component" value="Unassembled WGS sequence"/>
</dbReference>
<evidence type="ECO:0000313" key="5">
    <source>
        <dbReference type="Proteomes" id="UP000240621"/>
    </source>
</evidence>
<keyword evidence="1" id="KW-0732">Signal</keyword>
<dbReference type="SMART" id="SM00429">
    <property type="entry name" value="IPT"/>
    <property type="match status" value="2"/>
</dbReference>
<proteinExistence type="predicted"/>
<dbReference type="Gene3D" id="2.60.40.10">
    <property type="entry name" value="Immunoglobulins"/>
    <property type="match status" value="3"/>
</dbReference>
<reference evidence="4 5" key="1">
    <citation type="submission" date="2018-03" db="EMBL/GenBank/DDBJ databases">
        <title>Genomic Encyclopedia of Archaeal and Bacterial Type Strains, Phase II (KMG-II): from individual species to whole genera.</title>
        <authorList>
            <person name="Goeker M."/>
        </authorList>
    </citation>
    <scope>NUCLEOTIDE SEQUENCE [LARGE SCALE GENOMIC DNA]</scope>
    <source>
        <strain evidence="4 5">DSM 27267</strain>
    </source>
</reference>
<organism evidence="4 5">
    <name type="scientific">Prolixibacter denitrificans</name>
    <dbReference type="NCBI Taxonomy" id="1541063"/>
    <lineage>
        <taxon>Bacteria</taxon>
        <taxon>Pseudomonadati</taxon>
        <taxon>Bacteroidota</taxon>
        <taxon>Bacteroidia</taxon>
        <taxon>Marinilabiliales</taxon>
        <taxon>Prolixibacteraceae</taxon>
        <taxon>Prolixibacter</taxon>
    </lineage>
</organism>
<dbReference type="SUPFAM" id="SSF117281">
    <property type="entry name" value="Kelch motif"/>
    <property type="match status" value="1"/>
</dbReference>
<accession>A0A2P8C6L8</accession>
<dbReference type="Pfam" id="PF01833">
    <property type="entry name" value="TIG"/>
    <property type="match status" value="3"/>
</dbReference>
<evidence type="ECO:0000313" key="3">
    <source>
        <dbReference type="EMBL" id="GET22110.1"/>
    </source>
</evidence>
<dbReference type="InterPro" id="IPR052387">
    <property type="entry name" value="Fibrocystin"/>
</dbReference>
<dbReference type="OrthoDB" id="103335at2"/>
<dbReference type="CDD" id="cd00102">
    <property type="entry name" value="IPT"/>
    <property type="match status" value="1"/>
</dbReference>
<comment type="caution">
    <text evidence="4">The sequence shown here is derived from an EMBL/GenBank/DDBJ whole genome shotgun (WGS) entry which is preliminary data.</text>
</comment>
<dbReference type="InterPro" id="IPR014756">
    <property type="entry name" value="Ig_E-set"/>
</dbReference>
<feature type="domain" description="IPT/TIG" evidence="2">
    <location>
        <begin position="133"/>
        <end position="216"/>
    </location>
</feature>
<protein>
    <submittedName>
        <fullName evidence="4">Kelch motif protein</fullName>
    </submittedName>
</protein>
<dbReference type="RefSeq" id="WP_106543708.1">
    <property type="nucleotide sequence ID" value="NZ_BLAU01000001.1"/>
</dbReference>
<dbReference type="EMBL" id="PYGC01000014">
    <property type="protein sequence ID" value="PSK80595.1"/>
    <property type="molecule type" value="Genomic_DNA"/>
</dbReference>
<sequence length="691" mass="76163">MKQLVKNLWLALILLQLASCEKDNSGSQPFPEVNTLDITNVSSEGATFNAEIKMRGQSPIERYGFVWSAIEHLDTTIMDKVILSDNIESGKFSATISSTLKEGETYAVYAFAKTGEYAVFGKSIQFKSLGSKGPVVTSFSPETGSWGDTITIRGKNFSYVGYENTVKLGTIQALVTSASDTLLTIRVPEKLIEDKVNLSVSIFGNTSIAPNMFNYLVPEITKIEPLNGSFGDTITISGNNFTNDIRYNKVFFGNVSAIITSFSNKEIKVIVPGALNQTLSSIKLESTGHQLVYGTQFRLDAPVVESYNPASATKPNQEITITGKNFNPVTQYNTVFIDGYQANITDATDTTLKVILPDEVIPFYQISRFANLSVSLSIADQTIMATDSLPLFWHSTWTRKKDFPGAGRYKGIAFTSNGKGYYGTGISNVLNDYTYYSDFWEYDPTTDSWARKTDVPGNPRAGAVSFIINNQGYVGTGSDHMYSSSQNEDTNHFKDFYRYDATTDSWTRIADFAGIGRHSAAAFSYNDMGYVGTGYWGNDKPDGAWQVADDMWRYDPVNNNWTEIGKFPRATNSAIGINDGNSGYIYDTDSLFVYTESEWGKLNAPVLQSWDNIGFSLNGNLYFGMGSTNSALIWEYNPISGTATKRPIDPEDGRLSASVFVIDGKAYIVGGTNGSQTKNDVWEFDPTLPAE</sequence>
<dbReference type="SUPFAM" id="SSF81296">
    <property type="entry name" value="E set domains"/>
    <property type="match status" value="3"/>
</dbReference>
<dbReference type="EMBL" id="BLAU01000001">
    <property type="protein sequence ID" value="GET22110.1"/>
    <property type="molecule type" value="Genomic_DNA"/>
</dbReference>
<dbReference type="Pfam" id="PF01344">
    <property type="entry name" value="Kelch_1"/>
    <property type="match status" value="1"/>
</dbReference>
<dbReference type="AlphaFoldDB" id="A0A2P8C6L8"/>
<dbReference type="InterPro" id="IPR015915">
    <property type="entry name" value="Kelch-typ_b-propeller"/>
</dbReference>
<dbReference type="PANTHER" id="PTHR46769:SF2">
    <property type="entry name" value="FIBROCYSTIN-L ISOFORM 2 PRECURSOR-RELATED"/>
    <property type="match status" value="1"/>
</dbReference>
<name>A0A2P8C6L8_9BACT</name>
<feature type="domain" description="IPT/TIG" evidence="2">
    <location>
        <begin position="217"/>
        <end position="303"/>
    </location>
</feature>
<dbReference type="Proteomes" id="UP000240621">
    <property type="component" value="Unassembled WGS sequence"/>
</dbReference>
<dbReference type="InterPro" id="IPR002909">
    <property type="entry name" value="IPT_dom"/>
</dbReference>
<dbReference type="CDD" id="cd00603">
    <property type="entry name" value="IPT_PCSR"/>
    <property type="match status" value="1"/>
</dbReference>
<evidence type="ECO:0000313" key="4">
    <source>
        <dbReference type="EMBL" id="PSK80595.1"/>
    </source>
</evidence>
<evidence type="ECO:0000259" key="2">
    <source>
        <dbReference type="SMART" id="SM00429"/>
    </source>
</evidence>
<keyword evidence="6" id="KW-1185">Reference proteome</keyword>
<evidence type="ECO:0000256" key="1">
    <source>
        <dbReference type="ARBA" id="ARBA00022729"/>
    </source>
</evidence>
<reference evidence="3 6" key="2">
    <citation type="submission" date="2019-10" db="EMBL/GenBank/DDBJ databases">
        <title>Prolixibacter strains distinguished by the presence of nitrate reductase genes were adept at nitrate-dependent anaerobic corrosion of metallic iron and carbon steel.</title>
        <authorList>
            <person name="Iino T."/>
            <person name="Shono N."/>
            <person name="Ito K."/>
            <person name="Nakamura R."/>
            <person name="Sueoka K."/>
            <person name="Harayama S."/>
            <person name="Ohkuma M."/>
        </authorList>
    </citation>
    <scope>NUCLEOTIDE SEQUENCE [LARGE SCALE GENOMIC DNA]</scope>
    <source>
        <strain evidence="3 6">MIC1-1</strain>
    </source>
</reference>
<dbReference type="InterPro" id="IPR006652">
    <property type="entry name" value="Kelch_1"/>
</dbReference>
<dbReference type="PANTHER" id="PTHR46769">
    <property type="entry name" value="POLYCYSTIC KIDNEY AND HEPATIC DISEASE 1 (AUTOSOMAL RECESSIVE)-LIKE 1"/>
    <property type="match status" value="1"/>
</dbReference>